<name>A0A4R6J5P2_9ACTN</name>
<gene>
    <name evidence="2" type="ORF">EV643_13569</name>
</gene>
<dbReference type="AlphaFoldDB" id="A0A4R6J5P2"/>
<dbReference type="Pfam" id="PF13518">
    <property type="entry name" value="HTH_28"/>
    <property type="match status" value="1"/>
</dbReference>
<protein>
    <submittedName>
        <fullName evidence="2">Transposase IS481 family protein</fullName>
    </submittedName>
</protein>
<accession>A0A4R6J5P2</accession>
<evidence type="ECO:0000313" key="3">
    <source>
        <dbReference type="Proteomes" id="UP000295388"/>
    </source>
</evidence>
<proteinExistence type="predicted"/>
<keyword evidence="3" id="KW-1185">Reference proteome</keyword>
<dbReference type="InterPro" id="IPR055247">
    <property type="entry name" value="InsJ-like_HTH"/>
</dbReference>
<comment type="caution">
    <text evidence="2">The sequence shown here is derived from an EMBL/GenBank/DDBJ whole genome shotgun (WGS) entry which is preliminary data.</text>
</comment>
<feature type="non-terminal residue" evidence="2">
    <location>
        <position position="73"/>
    </location>
</feature>
<dbReference type="Proteomes" id="UP000295388">
    <property type="component" value="Unassembled WGS sequence"/>
</dbReference>
<evidence type="ECO:0000259" key="1">
    <source>
        <dbReference type="Pfam" id="PF13518"/>
    </source>
</evidence>
<evidence type="ECO:0000313" key="2">
    <source>
        <dbReference type="EMBL" id="TDO30744.1"/>
    </source>
</evidence>
<dbReference type="InterPro" id="IPR009057">
    <property type="entry name" value="Homeodomain-like_sf"/>
</dbReference>
<sequence length="73" mass="8287">MTSNRLLITAMVVENRPVREVAATYGVSASWLYELLARYRREGDAVFDPRSRRPASNPNATPVEVVDLIVRLR</sequence>
<dbReference type="EMBL" id="SNWQ01000035">
    <property type="protein sequence ID" value="TDO30744.1"/>
    <property type="molecule type" value="Genomic_DNA"/>
</dbReference>
<dbReference type="SUPFAM" id="SSF46689">
    <property type="entry name" value="Homeodomain-like"/>
    <property type="match status" value="1"/>
</dbReference>
<organism evidence="2 3">
    <name type="scientific">Kribbella caucasensis</name>
    <dbReference type="NCBI Taxonomy" id="2512215"/>
    <lineage>
        <taxon>Bacteria</taxon>
        <taxon>Bacillati</taxon>
        <taxon>Actinomycetota</taxon>
        <taxon>Actinomycetes</taxon>
        <taxon>Propionibacteriales</taxon>
        <taxon>Kribbellaceae</taxon>
        <taxon>Kribbella</taxon>
    </lineage>
</organism>
<reference evidence="2 3" key="1">
    <citation type="submission" date="2019-03" db="EMBL/GenBank/DDBJ databases">
        <title>Genomic Encyclopedia of Type Strains, Phase III (KMG-III): the genomes of soil and plant-associated and newly described type strains.</title>
        <authorList>
            <person name="Whitman W."/>
        </authorList>
    </citation>
    <scope>NUCLEOTIDE SEQUENCE [LARGE SCALE GENOMIC DNA]</scope>
    <source>
        <strain evidence="2 3">VKM Ac-2527</strain>
    </source>
</reference>
<dbReference type="RefSeq" id="WP_166665758.1">
    <property type="nucleotide sequence ID" value="NZ_SNWQ01000035.1"/>
</dbReference>
<feature type="domain" description="Insertion element IS150 protein InsJ-like helix-turn-helix" evidence="1">
    <location>
        <begin position="14"/>
        <end position="55"/>
    </location>
</feature>